<reference evidence="5 6" key="1">
    <citation type="submission" date="2020-09" db="EMBL/GenBank/DDBJ databases">
        <title>Novel species of Mucilaginibacter isolated from a glacier on the Tibetan Plateau.</title>
        <authorList>
            <person name="Liu Q."/>
            <person name="Xin Y.-H."/>
        </authorList>
    </citation>
    <scope>NUCLEOTIDE SEQUENCE [LARGE SCALE GENOMIC DNA]</scope>
    <source>
        <strain evidence="5 6">CGMCC 1.13878</strain>
    </source>
</reference>
<dbReference type="EMBL" id="JACWMW010000004">
    <property type="protein sequence ID" value="MBD1386993.1"/>
    <property type="molecule type" value="Genomic_DNA"/>
</dbReference>
<gene>
    <name evidence="5" type="ORF">IDJ75_17030</name>
</gene>
<dbReference type="InterPro" id="IPR050498">
    <property type="entry name" value="Ycf3"/>
</dbReference>
<evidence type="ECO:0000256" key="2">
    <source>
        <dbReference type="ARBA" id="ARBA00022803"/>
    </source>
</evidence>
<feature type="repeat" description="TPR" evidence="3">
    <location>
        <begin position="113"/>
        <end position="146"/>
    </location>
</feature>
<feature type="repeat" description="TPR" evidence="3">
    <location>
        <begin position="321"/>
        <end position="354"/>
    </location>
</feature>
<dbReference type="PANTHER" id="PTHR44858:SF1">
    <property type="entry name" value="UDP-N-ACETYLGLUCOSAMINE--PEPTIDE N-ACETYLGLUCOSAMINYLTRANSFERASE SPINDLY-RELATED"/>
    <property type="match status" value="1"/>
</dbReference>
<protein>
    <submittedName>
        <fullName evidence="5">Tetratricopeptide repeat protein</fullName>
    </submittedName>
</protein>
<dbReference type="Pfam" id="PF13429">
    <property type="entry name" value="TPR_15"/>
    <property type="match status" value="1"/>
</dbReference>
<name>A0ABR7X8T0_9SPHI</name>
<dbReference type="PROSITE" id="PS50005">
    <property type="entry name" value="TPR"/>
    <property type="match status" value="3"/>
</dbReference>
<evidence type="ECO:0000313" key="6">
    <source>
        <dbReference type="Proteomes" id="UP000618754"/>
    </source>
</evidence>
<dbReference type="RefSeq" id="WP_191176848.1">
    <property type="nucleotide sequence ID" value="NZ_JACWMW010000004.1"/>
</dbReference>
<sequence length="578" mass="65005">MKLAAAIILLTGVSFTCLAQNKPGKANSAIVSAAKPMTAADSGMVKQLFFSALREKTVENTKLAAELFNRILQIDPTNDATMFELANLEKAQNNYPVMQNLLERAVTVNPNNEWYWIALAGSYEKSNDLDKLENVFNELIRLDPSKPDYYYDKANALFIQKRYDEALAMYDKVEELAGPSEDLLLNRQKNYIRQGNIKKAIAALDELILVNPLQVKYYLMQAEIYNTNNLNDKALAVLQKAKAIDSKNGLIHLALSDIYREKNNIEASYDELIAAFAIPDLDIDQKIRIILGYVPKFPDANAKASALELSRILTVAHPAESKAFAIYGDMLLQSEKISDAKTAYKKAISLDNQAYSVQEQLVRIDLGENDLDAAIKDGESSLSFFPNQAWMNYMVGVAWQQKRDYNKAISYLRTATVLETQDKDLLSQSFSALGDCYHSLGDNKSSDSAYEKAIAINPDNAFTLNNYAYYLSLRNERLENAAQMSKHSTDLQPNTASFEDTYAWILFKQKKYTEAKLWIEKSLLHDKGASATKTEHYGDILFFLGDTDGALQNWTKAKTQGGKSPVLERKINEKKYSE</sequence>
<proteinExistence type="predicted"/>
<organism evidence="5 6">
    <name type="scientific">Mucilaginibacter rigui</name>
    <dbReference type="NCBI Taxonomy" id="534635"/>
    <lineage>
        <taxon>Bacteria</taxon>
        <taxon>Pseudomonadati</taxon>
        <taxon>Bacteroidota</taxon>
        <taxon>Sphingobacteriia</taxon>
        <taxon>Sphingobacteriales</taxon>
        <taxon>Sphingobacteriaceae</taxon>
        <taxon>Mucilaginibacter</taxon>
    </lineage>
</organism>
<feature type="repeat" description="TPR" evidence="3">
    <location>
        <begin position="427"/>
        <end position="460"/>
    </location>
</feature>
<dbReference type="SUPFAM" id="SSF48452">
    <property type="entry name" value="TPR-like"/>
    <property type="match status" value="1"/>
</dbReference>
<evidence type="ECO:0000256" key="4">
    <source>
        <dbReference type="SAM" id="SignalP"/>
    </source>
</evidence>
<dbReference type="InterPro" id="IPR019734">
    <property type="entry name" value="TPR_rpt"/>
</dbReference>
<keyword evidence="2 3" id="KW-0802">TPR repeat</keyword>
<comment type="caution">
    <text evidence="5">The sequence shown here is derived from an EMBL/GenBank/DDBJ whole genome shotgun (WGS) entry which is preliminary data.</text>
</comment>
<accession>A0ABR7X8T0</accession>
<keyword evidence="1" id="KW-0677">Repeat</keyword>
<keyword evidence="6" id="KW-1185">Reference proteome</keyword>
<evidence type="ECO:0000313" key="5">
    <source>
        <dbReference type="EMBL" id="MBD1386993.1"/>
    </source>
</evidence>
<dbReference type="Proteomes" id="UP000618754">
    <property type="component" value="Unassembled WGS sequence"/>
</dbReference>
<evidence type="ECO:0000256" key="3">
    <source>
        <dbReference type="PROSITE-ProRule" id="PRU00339"/>
    </source>
</evidence>
<dbReference type="PANTHER" id="PTHR44858">
    <property type="entry name" value="TETRATRICOPEPTIDE REPEAT PROTEIN 6"/>
    <property type="match status" value="1"/>
</dbReference>
<keyword evidence="4" id="KW-0732">Signal</keyword>
<feature type="chain" id="PRO_5046541472" evidence="4">
    <location>
        <begin position="20"/>
        <end position="578"/>
    </location>
</feature>
<dbReference type="InterPro" id="IPR011990">
    <property type="entry name" value="TPR-like_helical_dom_sf"/>
</dbReference>
<feature type="signal peptide" evidence="4">
    <location>
        <begin position="1"/>
        <end position="19"/>
    </location>
</feature>
<evidence type="ECO:0000256" key="1">
    <source>
        <dbReference type="ARBA" id="ARBA00022737"/>
    </source>
</evidence>
<dbReference type="Gene3D" id="1.25.40.10">
    <property type="entry name" value="Tetratricopeptide repeat domain"/>
    <property type="match status" value="3"/>
</dbReference>
<dbReference type="SMART" id="SM00028">
    <property type="entry name" value="TPR"/>
    <property type="match status" value="9"/>
</dbReference>
<dbReference type="Pfam" id="PF13432">
    <property type="entry name" value="TPR_16"/>
    <property type="match status" value="2"/>
</dbReference>